<dbReference type="RefSeq" id="WP_028381291.1">
    <property type="nucleotide sequence ID" value="NZ_CAAAIT010000004.1"/>
</dbReference>
<dbReference type="EMBL" id="LR134173">
    <property type="protein sequence ID" value="VEB35153.1"/>
    <property type="molecule type" value="Genomic_DNA"/>
</dbReference>
<protein>
    <submittedName>
        <fullName evidence="1">Uncharacterized protein</fullName>
    </submittedName>
</protein>
<evidence type="ECO:0000313" key="2">
    <source>
        <dbReference type="Proteomes" id="UP000277577"/>
    </source>
</evidence>
<sequence>MSTIIKTNWDEVKDKIKIINKNFFNLIESISPVSSMPLYLATYDYGKVIGSKSYFFIPDHTGNESYLGSNIIPNEIAKDLDYGKNSSPLGLIMENYCEWSYEESNVIFPFAVQGEGTIFNQQIIFQEEQTIENNTISLHSGVKSIFMLPNIGCKVHHKKIQLALGIESEAPKDPNEHYALFREILYKTGYYKDWRSTILFFSKQWIDEIRNNPAWLGVKFFFSENLRKRISRDLYNSFYNDLFMTSNSVNKHRPTPFLIDTAKYIFNIIMGKGIGYIPAQNSKLLPVEPIQEIYHKIYQLTYSPILMVPSSFNNNLEHIYYSLQQPSKKINTFKIRMNNSTYQELAVLRKILISYLDEFSSDDSNSFGSDLYWACQNIKLSFFHNKPSDPKDNILLAKQITEHDVRFQISKYKKLDISNDAKFFRGCLRISRSNNIIK</sequence>
<accession>A0ABY6T4B6</accession>
<evidence type="ECO:0000313" key="1">
    <source>
        <dbReference type="EMBL" id="VEB35153.1"/>
    </source>
</evidence>
<dbReference type="Proteomes" id="UP000277577">
    <property type="component" value="Chromosome"/>
</dbReference>
<gene>
    <name evidence="1" type="ORF">NCTC11976_01211</name>
</gene>
<keyword evidence="2" id="KW-1185">Reference proteome</keyword>
<proteinExistence type="predicted"/>
<name>A0ABY6T4B6_9GAMM</name>
<reference evidence="1 2" key="1">
    <citation type="submission" date="2018-12" db="EMBL/GenBank/DDBJ databases">
        <authorList>
            <consortium name="Pathogen Informatics"/>
        </authorList>
    </citation>
    <scope>NUCLEOTIDE SEQUENCE [LARGE SCALE GENOMIC DNA]</scope>
    <source>
        <strain evidence="1 2">NCTC11976</strain>
    </source>
</reference>
<organism evidence="1 2">
    <name type="scientific">Legionella cherrii</name>
    <dbReference type="NCBI Taxonomy" id="28084"/>
    <lineage>
        <taxon>Bacteria</taxon>
        <taxon>Pseudomonadati</taxon>
        <taxon>Pseudomonadota</taxon>
        <taxon>Gammaproteobacteria</taxon>
        <taxon>Legionellales</taxon>
        <taxon>Legionellaceae</taxon>
        <taxon>Legionella</taxon>
    </lineage>
</organism>